<evidence type="ECO:0000259" key="1">
    <source>
        <dbReference type="Pfam" id="PF10069"/>
    </source>
</evidence>
<dbReference type="GeneID" id="73047228"/>
<organism evidence="2 3">
    <name type="scientific">Halorussus aquaticus</name>
    <dbReference type="NCBI Taxonomy" id="2953748"/>
    <lineage>
        <taxon>Archaea</taxon>
        <taxon>Methanobacteriati</taxon>
        <taxon>Methanobacteriota</taxon>
        <taxon>Stenosarchaea group</taxon>
        <taxon>Halobacteria</taxon>
        <taxon>Halobacteriales</taxon>
        <taxon>Haladaptataceae</taxon>
        <taxon>Halorussus</taxon>
    </lineage>
</organism>
<proteinExistence type="predicted"/>
<dbReference type="RefSeq" id="WP_254270184.1">
    <property type="nucleotide sequence ID" value="NZ_CP100401.1"/>
</dbReference>
<name>A0ABD5Q1N6_9EURY</name>
<sequence>MTLSSIIADVRGNERTLTVYDPTNPDDVSELERHFEVQNVEVNEATVPEGPENFVVLQDDGEFLAAADLDTLRRAVTFESGLVEADDFGTTQVPEILKHVDDTTFTAYGKRRMILASREIEERAWRTGGGELHAGFQRLSLFRDQWDLYTRIADRGVHVHAYGLPDWEPPETGWLTVHDEDAAEVRDSWFVVFESGDASDCALLAEEREPNEFAGFWTYDDAVLGDVLGHLRSAYS</sequence>
<dbReference type="AlphaFoldDB" id="A0ABD5Q1N6"/>
<protein>
    <submittedName>
        <fullName evidence="2">DICT sensory domain-containing protein</fullName>
    </submittedName>
</protein>
<keyword evidence="3" id="KW-1185">Reference proteome</keyword>
<dbReference type="Pfam" id="PF10069">
    <property type="entry name" value="DICT"/>
    <property type="match status" value="1"/>
</dbReference>
<dbReference type="EMBL" id="JBHSHT010000001">
    <property type="protein sequence ID" value="MFC4823969.1"/>
    <property type="molecule type" value="Genomic_DNA"/>
</dbReference>
<gene>
    <name evidence="2" type="ORF">ACFO9K_06815</name>
</gene>
<feature type="domain" description="DICT" evidence="1">
    <location>
        <begin position="98"/>
        <end position="207"/>
    </location>
</feature>
<comment type="caution">
    <text evidence="2">The sequence shown here is derived from an EMBL/GenBank/DDBJ whole genome shotgun (WGS) entry which is preliminary data.</text>
</comment>
<evidence type="ECO:0000313" key="2">
    <source>
        <dbReference type="EMBL" id="MFC4823969.1"/>
    </source>
</evidence>
<reference evidence="2 3" key="1">
    <citation type="journal article" date="2019" name="Int. J. Syst. Evol. Microbiol.">
        <title>The Global Catalogue of Microorganisms (GCM) 10K type strain sequencing project: providing services to taxonomists for standard genome sequencing and annotation.</title>
        <authorList>
            <consortium name="The Broad Institute Genomics Platform"/>
            <consortium name="The Broad Institute Genome Sequencing Center for Infectious Disease"/>
            <person name="Wu L."/>
            <person name="Ma J."/>
        </authorList>
    </citation>
    <scope>NUCLEOTIDE SEQUENCE [LARGE SCALE GENOMIC DNA]</scope>
    <source>
        <strain evidence="2 3">XZYJ18</strain>
    </source>
</reference>
<dbReference type="PIRSF" id="PIRSF030471">
    <property type="entry name" value="STR_Vng0742h_prd"/>
    <property type="match status" value="1"/>
</dbReference>
<evidence type="ECO:0000313" key="3">
    <source>
        <dbReference type="Proteomes" id="UP001595945"/>
    </source>
</evidence>
<dbReference type="Proteomes" id="UP001595945">
    <property type="component" value="Unassembled WGS sequence"/>
</dbReference>
<dbReference type="InterPro" id="IPR016954">
    <property type="entry name" value="Uncharacterised_Vng0742h"/>
</dbReference>
<dbReference type="InterPro" id="IPR019278">
    <property type="entry name" value="DICT_dom"/>
</dbReference>
<accession>A0ABD5Q1N6</accession>